<protein>
    <submittedName>
        <fullName evidence="1">Vacuolar import and degradation protein 27</fullName>
        <ecNumber evidence="1">2.1.1.221</ecNumber>
    </submittedName>
</protein>
<gene>
    <name evidence="1" type="primary">vid27</name>
    <name evidence="1" type="ORF">H2198_008406</name>
</gene>
<evidence type="ECO:0000313" key="1">
    <source>
        <dbReference type="EMBL" id="KAJ9652318.1"/>
    </source>
</evidence>
<evidence type="ECO:0000313" key="2">
    <source>
        <dbReference type="Proteomes" id="UP001172386"/>
    </source>
</evidence>
<proteinExistence type="predicted"/>
<keyword evidence="1" id="KW-0489">Methyltransferase</keyword>
<name>A0ACC2ZX94_9EURO</name>
<dbReference type="EMBL" id="JAPDRQ010000204">
    <property type="protein sequence ID" value="KAJ9652318.1"/>
    <property type="molecule type" value="Genomic_DNA"/>
</dbReference>
<dbReference type="EC" id="2.1.1.221" evidence="1"/>
<sequence>MVSAVPKAETKMWPLLLMVLIGILVSKYLFGDTSKESIIEIPQGQLYIVRPLSPKGYSELIYKDAIASIRRTGQEFQYQLVVQRAYEEGEQELAEDSEDDGVDSIDKDEKTFLLDQRLHFRSDQRETGEFVLAWRDLSGDTGDLFEFVCDSSITGDKISTFAFAAIECQYERKYRRTAQKATEAELKEFEFDEEDPIPRASSISAPSEPPPTSKQAADHMAKEVKDSKKKANTSAPRAFDAAHGPTSAPASKKAPEATEILTQKAAELHLFDFNSSAFIEQDHTVIATVSEIGKWQYWLQITGSHGKEWLGQPVVADINPVFNFEYLSCIFNHYTDDGSAYSWLLRFKDQSTIEDFQEGLMRALWEQLNEIKWSKIQDQDRDYVFEAFNDLTMDEENAPEQEEEEDEEEESESPGAQSEHYDEDEDEDDIDVYDKDGNANSQLAVGSKSDRSFVVRGSKIGVFKHTPNKHLEFTTNISKIETPKGKLFSPKKVMLHNEDENMVLQDPNNPNSLYRMDLEYGKIVDEWKVHDDIAITNFAPETKFAQQTANQPFVGHSRNALFKIDPRVTGNKLVEAQLKQYASKNEFSAAATTEKGYIAVASDKGDVRLFDRIGVNAKTHIPALGEAIIGLDVSADGKWLLGTCRTYLLLIDTEQKDGKNEGKLGFEKSFAKDAKPQPRRLTLKPEHTAQFQHETKAALSFTPAKFNTAVDGKETSIITSTGPFLVTWSMKKVLRGEKDPYQIKRYSDTVIADNFEFGSDKNVILALPNEVDMVSRKAFKRPTRESIAGDVANSRLSAGNFSTPRRSTRGRLSALKEEIVNSPY</sequence>
<reference evidence="1" key="1">
    <citation type="submission" date="2022-10" db="EMBL/GenBank/DDBJ databases">
        <title>Culturing micro-colonial fungi from biological soil crusts in the Mojave desert and describing Neophaeococcomyces mojavensis, and introducing the new genera and species Taxawa tesnikishii.</title>
        <authorList>
            <person name="Kurbessoian T."/>
            <person name="Stajich J.E."/>
        </authorList>
    </citation>
    <scope>NUCLEOTIDE SEQUENCE</scope>
    <source>
        <strain evidence="1">JES_112</strain>
    </source>
</reference>
<organism evidence="1 2">
    <name type="scientific">Neophaeococcomyces mojaviensis</name>
    <dbReference type="NCBI Taxonomy" id="3383035"/>
    <lineage>
        <taxon>Eukaryota</taxon>
        <taxon>Fungi</taxon>
        <taxon>Dikarya</taxon>
        <taxon>Ascomycota</taxon>
        <taxon>Pezizomycotina</taxon>
        <taxon>Eurotiomycetes</taxon>
        <taxon>Chaetothyriomycetidae</taxon>
        <taxon>Chaetothyriales</taxon>
        <taxon>Chaetothyriales incertae sedis</taxon>
        <taxon>Neophaeococcomyces</taxon>
    </lineage>
</organism>
<accession>A0ACC2ZX94</accession>
<dbReference type="Proteomes" id="UP001172386">
    <property type="component" value="Unassembled WGS sequence"/>
</dbReference>
<comment type="caution">
    <text evidence="1">The sequence shown here is derived from an EMBL/GenBank/DDBJ whole genome shotgun (WGS) entry which is preliminary data.</text>
</comment>
<keyword evidence="1" id="KW-0808">Transferase</keyword>
<keyword evidence="2" id="KW-1185">Reference proteome</keyword>